<comment type="subcellular location">
    <subcellularLocation>
        <location evidence="3">Cell membrane</location>
        <topology evidence="3">Multi-pass membrane protein</topology>
    </subcellularLocation>
</comment>
<dbReference type="PANTHER" id="PTHR30181">
    <property type="entry name" value="MANNITOL PERMEASE IIC COMPONENT"/>
    <property type="match status" value="1"/>
</dbReference>
<dbReference type="CDD" id="cd05567">
    <property type="entry name" value="PTS_IIB_mannitol"/>
    <property type="match status" value="2"/>
</dbReference>
<evidence type="ECO:0000256" key="12">
    <source>
        <dbReference type="ARBA" id="ARBA00022692"/>
    </source>
</evidence>
<dbReference type="Pfam" id="PF02302">
    <property type="entry name" value="PTS_IIB"/>
    <property type="match status" value="2"/>
</dbReference>
<evidence type="ECO:0000256" key="11">
    <source>
        <dbReference type="ARBA" id="ARBA00022683"/>
    </source>
</evidence>
<dbReference type="SUPFAM" id="SSF52794">
    <property type="entry name" value="PTS system IIB component-like"/>
    <property type="match status" value="2"/>
</dbReference>
<evidence type="ECO:0000256" key="14">
    <source>
        <dbReference type="ARBA" id="ARBA00023136"/>
    </source>
</evidence>
<dbReference type="Gene3D" id="3.40.50.2300">
    <property type="match status" value="2"/>
</dbReference>
<evidence type="ECO:0000256" key="1">
    <source>
        <dbReference type="ARBA" id="ARBA00001655"/>
    </source>
</evidence>
<dbReference type="GO" id="GO:0090563">
    <property type="term" value="F:protein-phosphocysteine-sugar phosphotransferase activity"/>
    <property type="evidence" value="ECO:0007669"/>
    <property type="project" value="TreeGrafter"/>
</dbReference>
<feature type="coiled-coil region" evidence="16">
    <location>
        <begin position="337"/>
        <end position="364"/>
    </location>
</feature>
<evidence type="ECO:0000256" key="8">
    <source>
        <dbReference type="ARBA" id="ARBA00022553"/>
    </source>
</evidence>
<dbReference type="NCBIfam" id="TIGR00851">
    <property type="entry name" value="mtlA"/>
    <property type="match status" value="1"/>
</dbReference>
<keyword evidence="10" id="KW-0808">Transferase</keyword>
<keyword evidence="11" id="KW-0598">Phosphotransferase system</keyword>
<evidence type="ECO:0000256" key="15">
    <source>
        <dbReference type="ARBA" id="ARBA00033349"/>
    </source>
</evidence>
<keyword evidence="6" id="KW-0813">Transport</keyword>
<evidence type="ECO:0000256" key="16">
    <source>
        <dbReference type="SAM" id="Coils"/>
    </source>
</evidence>
<dbReference type="InterPro" id="IPR004718">
    <property type="entry name" value="PTS_IIC_mtl"/>
</dbReference>
<keyword evidence="9" id="KW-0762">Sugar transport</keyword>
<dbReference type="NCBIfam" id="NF011663">
    <property type="entry name" value="PRK15083.1"/>
    <property type="match status" value="1"/>
</dbReference>
<feature type="domain" description="PTS EIIB type-2" evidence="17">
    <location>
        <begin position="480"/>
        <end position="569"/>
    </location>
</feature>
<feature type="domain" description="PTS EIIC type-2" evidence="18">
    <location>
        <begin position="14"/>
        <end position="342"/>
    </location>
</feature>
<dbReference type="GO" id="GO:0009401">
    <property type="term" value="P:phosphoenolpyruvate-dependent sugar phosphotransferase system"/>
    <property type="evidence" value="ECO:0007669"/>
    <property type="project" value="UniProtKB-KW"/>
</dbReference>
<dbReference type="PROSITE" id="PS51099">
    <property type="entry name" value="PTS_EIIB_TYPE_2"/>
    <property type="match status" value="2"/>
</dbReference>
<dbReference type="InterPro" id="IPR003501">
    <property type="entry name" value="PTS_EIIB_2/3"/>
</dbReference>
<keyword evidence="7" id="KW-1003">Cell membrane</keyword>
<dbReference type="InterPro" id="IPR036095">
    <property type="entry name" value="PTS_EIIB-like_sf"/>
</dbReference>
<dbReference type="EMBL" id="FNEN01000008">
    <property type="protein sequence ID" value="SDI91115.1"/>
    <property type="molecule type" value="Genomic_DNA"/>
</dbReference>
<organism evidence="19 20">
    <name type="scientific">Natribacillus halophilus</name>
    <dbReference type="NCBI Taxonomy" id="549003"/>
    <lineage>
        <taxon>Bacteria</taxon>
        <taxon>Bacillati</taxon>
        <taxon>Bacillota</taxon>
        <taxon>Bacilli</taxon>
        <taxon>Bacillales</taxon>
        <taxon>Bacillaceae</taxon>
        <taxon>Natribacillus</taxon>
    </lineage>
</organism>
<keyword evidence="16" id="KW-0175">Coiled coil</keyword>
<dbReference type="EC" id="2.7.1.197" evidence="4"/>
<evidence type="ECO:0000256" key="6">
    <source>
        <dbReference type="ARBA" id="ARBA00022448"/>
    </source>
</evidence>
<keyword evidence="14" id="KW-0472">Membrane</keyword>
<protein>
    <recommendedName>
        <fullName evidence="5">PTS system mannitol-specific EIICB component</fullName>
        <ecNumber evidence="4">2.7.1.197</ecNumber>
    </recommendedName>
    <alternativeName>
        <fullName evidence="15">EIICB-Mtl</fullName>
    </alternativeName>
</protein>
<dbReference type="GO" id="GO:0005886">
    <property type="term" value="C:plasma membrane"/>
    <property type="evidence" value="ECO:0007669"/>
    <property type="project" value="UniProtKB-SubCell"/>
</dbReference>
<dbReference type="InterPro" id="IPR029503">
    <property type="entry name" value="PTS_EIIB_mannitol"/>
</dbReference>
<reference evidence="19 20" key="1">
    <citation type="submission" date="2016-10" db="EMBL/GenBank/DDBJ databases">
        <authorList>
            <person name="de Groot N.N."/>
        </authorList>
    </citation>
    <scope>NUCLEOTIDE SEQUENCE [LARGE SCALE GENOMIC DNA]</scope>
    <source>
        <strain evidence="19 20">DSM 21771</strain>
    </source>
</reference>
<sequence>MSDKKSVRARVQRFGSNLSSMIMPNIGAFIAWGILTAIAVPTEIGMLEAFVDPMVMYLLPLLIAFAGGRMLHDFRGGVVGATAAMGVIVAADIPMFIGAMVMGPLGGYVIKKFDQAIEDKTPTGFEMLVNNFSAGIIGAILALIGSIGIGPVVQGVTAALGAGVDAMIAIGALPLVSIFIEPAKILFLNNAINHGIISPIATSQVAEFGESMLFMLEANPGPGIGILIAFMIFGKGAAKASSYGAGIIQFFGGIHELYFPYVLMKPLLIVALIAGGMSGVFMVTLLEVGLTSVPAPGSIFLILAFASSGSHLGVILAVLVAAAVSFAIAAPILKFDRKGKEENIEEAQTKMEDMKGEKDAISVTAPEQKNYNDISSIIFACDAGMGSSAMGASIMKDRIKKAGIEGVEITNTSISNIPESADLVITHKDLTTRAKEQKPDAIHVSVENFMNSPHYNEIIEGLTSDEQEEEHTSTVEKEINKVVFACDAGMGSSAMGASLLKDKFKKAGLTGIQVSNTAISEIPDDADLVITHKDLTDRAREQKPDAEHMSVDNFLNSPKYGDLVERLQK</sequence>
<evidence type="ECO:0000256" key="9">
    <source>
        <dbReference type="ARBA" id="ARBA00022597"/>
    </source>
</evidence>
<evidence type="ECO:0000259" key="17">
    <source>
        <dbReference type="PROSITE" id="PS51099"/>
    </source>
</evidence>
<dbReference type="InterPro" id="IPR013014">
    <property type="entry name" value="PTS_EIIC_2"/>
</dbReference>
<keyword evidence="12" id="KW-0812">Transmembrane</keyword>
<dbReference type="FunFam" id="3.40.50.2300:FF:000047">
    <property type="entry name" value="PTS system mannitol-specific transporter subunit IICBA"/>
    <property type="match status" value="1"/>
</dbReference>
<proteinExistence type="predicted"/>
<keyword evidence="13" id="KW-1133">Transmembrane helix</keyword>
<gene>
    <name evidence="19" type="ORF">SAMN04488123_108108</name>
</gene>
<evidence type="ECO:0000256" key="10">
    <source>
        <dbReference type="ARBA" id="ARBA00022679"/>
    </source>
</evidence>
<feature type="domain" description="PTS EIIB type-2" evidence="17">
    <location>
        <begin position="375"/>
        <end position="470"/>
    </location>
</feature>
<keyword evidence="8" id="KW-0597">Phosphoprotein</keyword>
<dbReference type="InterPro" id="IPR003352">
    <property type="entry name" value="PTS_EIIC"/>
</dbReference>
<keyword evidence="20" id="KW-1185">Reference proteome</keyword>
<dbReference type="GO" id="GO:0022872">
    <property type="term" value="F:protein-N(PI)-phosphohistidine-mannitol phosphotransferase system transmembrane transporter activity"/>
    <property type="evidence" value="ECO:0007669"/>
    <property type="project" value="InterPro"/>
</dbReference>
<evidence type="ECO:0000256" key="2">
    <source>
        <dbReference type="ARBA" id="ARBA00002434"/>
    </source>
</evidence>
<dbReference type="Proteomes" id="UP000198853">
    <property type="component" value="Unassembled WGS sequence"/>
</dbReference>
<evidence type="ECO:0000313" key="19">
    <source>
        <dbReference type="EMBL" id="SDI91115.1"/>
    </source>
</evidence>
<evidence type="ECO:0000256" key="7">
    <source>
        <dbReference type="ARBA" id="ARBA00022475"/>
    </source>
</evidence>
<comment type="catalytic activity">
    <reaction evidence="1">
        <text>D-mannitol(out) + N(pros)-phospho-L-histidyl-[protein] = D-mannitol 1-phosphate(in) + L-histidyl-[protein]</text>
        <dbReference type="Rhea" id="RHEA:33363"/>
        <dbReference type="Rhea" id="RHEA-COMP:9745"/>
        <dbReference type="Rhea" id="RHEA-COMP:9746"/>
        <dbReference type="ChEBI" id="CHEBI:16899"/>
        <dbReference type="ChEBI" id="CHEBI:29979"/>
        <dbReference type="ChEBI" id="CHEBI:61381"/>
        <dbReference type="ChEBI" id="CHEBI:64837"/>
        <dbReference type="EC" id="2.7.1.197"/>
    </reaction>
</comment>
<comment type="function">
    <text evidence="2">The phosphoenolpyruvate-dependent sugar phosphotransferase system (sugar PTS), a major carbohydrate active transport system, catalyzes the phosphorylation of incoming sugar substrates concomitantly with their translocation across the cell membrane. The enzyme II CmtAB PTS system is involved in D-mannitol transport.</text>
</comment>
<evidence type="ECO:0000256" key="5">
    <source>
        <dbReference type="ARBA" id="ARBA00021825"/>
    </source>
</evidence>
<dbReference type="PROSITE" id="PS51104">
    <property type="entry name" value="PTS_EIIC_TYPE_2"/>
    <property type="match status" value="1"/>
</dbReference>
<evidence type="ECO:0000256" key="13">
    <source>
        <dbReference type="ARBA" id="ARBA00022989"/>
    </source>
</evidence>
<dbReference type="InterPro" id="IPR050893">
    <property type="entry name" value="Sugar_PTS"/>
</dbReference>
<accession>A0A1G8PFP3</accession>
<name>A0A1G8PFP3_9BACI</name>
<dbReference type="RefSeq" id="WP_090398716.1">
    <property type="nucleotide sequence ID" value="NZ_FNEN01000008.1"/>
</dbReference>
<evidence type="ECO:0000256" key="4">
    <source>
        <dbReference type="ARBA" id="ARBA00011909"/>
    </source>
</evidence>
<evidence type="ECO:0000259" key="18">
    <source>
        <dbReference type="PROSITE" id="PS51104"/>
    </source>
</evidence>
<dbReference type="OrthoDB" id="9814222at2"/>
<dbReference type="Pfam" id="PF02378">
    <property type="entry name" value="PTS_EIIC"/>
    <property type="match status" value="1"/>
</dbReference>
<evidence type="ECO:0000313" key="20">
    <source>
        <dbReference type="Proteomes" id="UP000198853"/>
    </source>
</evidence>
<dbReference type="PANTHER" id="PTHR30181:SF2">
    <property type="entry name" value="PTS SYSTEM MANNITOL-SPECIFIC EIICBA COMPONENT"/>
    <property type="match status" value="1"/>
</dbReference>
<dbReference type="AlphaFoldDB" id="A0A1G8PFP3"/>
<evidence type="ECO:0000256" key="3">
    <source>
        <dbReference type="ARBA" id="ARBA00004651"/>
    </source>
</evidence>
<dbReference type="InterPro" id="IPR013011">
    <property type="entry name" value="PTS_EIIB_2"/>
</dbReference>